<sequence>MSDHQKHRRINKQSLAAARNRMRSRAEPGTRRLHGASPELRAQVEVLRGFWASVHETMLHQADSDGHLIVAGACVLLATRRLVGSEEHRLREVVFSTSLASLGSLHATIRAEGGTGDESARVAVPSLLGQAARFRELVLARLRVARSELERVWEGDRKAAVGAGEARSQPSPFSATVMRMCHLWLHPPDKAQRRAGIEAASQGRPAAEALLEALPAADEEPDDLLEQVLDGMLRRIRAAKAGRRQVEAAEWGSLLAM</sequence>
<accession>A0A5A8CRE9</accession>
<dbReference type="Proteomes" id="UP000323011">
    <property type="component" value="Unassembled WGS sequence"/>
</dbReference>
<keyword evidence="3" id="KW-1185">Reference proteome</keyword>
<dbReference type="EMBL" id="VLTN01000006">
    <property type="protein sequence ID" value="KAA0155626.1"/>
    <property type="molecule type" value="Genomic_DNA"/>
</dbReference>
<evidence type="ECO:0000256" key="1">
    <source>
        <dbReference type="SAM" id="MobiDB-lite"/>
    </source>
</evidence>
<protein>
    <submittedName>
        <fullName evidence="2">Uncharacterized protein</fullName>
    </submittedName>
</protein>
<comment type="caution">
    <text evidence="2">The sequence shown here is derived from an EMBL/GenBank/DDBJ whole genome shotgun (WGS) entry which is preliminary data.</text>
</comment>
<evidence type="ECO:0000313" key="2">
    <source>
        <dbReference type="EMBL" id="KAA0155626.1"/>
    </source>
</evidence>
<name>A0A5A8CRE9_CAFRO</name>
<gene>
    <name evidence="2" type="ORF">FNF29_01543</name>
</gene>
<reference evidence="2 3" key="1">
    <citation type="submission" date="2019-07" db="EMBL/GenBank/DDBJ databases">
        <title>Genomes of Cafeteria roenbergensis.</title>
        <authorList>
            <person name="Fischer M.G."/>
            <person name="Hackl T."/>
            <person name="Roman M."/>
        </authorList>
    </citation>
    <scope>NUCLEOTIDE SEQUENCE [LARGE SCALE GENOMIC DNA]</scope>
    <source>
        <strain evidence="2 3">BVI</strain>
    </source>
</reference>
<feature type="region of interest" description="Disordered" evidence="1">
    <location>
        <begin position="1"/>
        <end position="37"/>
    </location>
</feature>
<proteinExistence type="predicted"/>
<feature type="compositionally biased region" description="Basic residues" evidence="1">
    <location>
        <begin position="1"/>
        <end position="11"/>
    </location>
</feature>
<organism evidence="2 3">
    <name type="scientific">Cafeteria roenbergensis</name>
    <name type="common">Marine flagellate</name>
    <dbReference type="NCBI Taxonomy" id="33653"/>
    <lineage>
        <taxon>Eukaryota</taxon>
        <taxon>Sar</taxon>
        <taxon>Stramenopiles</taxon>
        <taxon>Bigyra</taxon>
        <taxon>Opalozoa</taxon>
        <taxon>Bicosoecida</taxon>
        <taxon>Cafeteriaceae</taxon>
        <taxon>Cafeteria</taxon>
    </lineage>
</organism>
<dbReference type="AlphaFoldDB" id="A0A5A8CRE9"/>
<evidence type="ECO:0000313" key="3">
    <source>
        <dbReference type="Proteomes" id="UP000323011"/>
    </source>
</evidence>